<reference evidence="7" key="2">
    <citation type="journal article" date="2021" name="PeerJ">
        <title>Extensive microbial diversity within the chicken gut microbiome revealed by metagenomics and culture.</title>
        <authorList>
            <person name="Gilroy R."/>
            <person name="Ravi A."/>
            <person name="Getino M."/>
            <person name="Pursley I."/>
            <person name="Horton D.L."/>
            <person name="Alikhan N.F."/>
            <person name="Baker D."/>
            <person name="Gharbi K."/>
            <person name="Hall N."/>
            <person name="Watson M."/>
            <person name="Adriaenssens E.M."/>
            <person name="Foster-Nyarko E."/>
            <person name="Jarju S."/>
            <person name="Secka A."/>
            <person name="Antonio M."/>
            <person name="Oren A."/>
            <person name="Chaudhuri R.R."/>
            <person name="La Ragione R."/>
            <person name="Hildebrand F."/>
            <person name="Pallen M.J."/>
        </authorList>
    </citation>
    <scope>NUCLEOTIDE SEQUENCE</scope>
    <source>
        <strain evidence="7">ChiW25-3613</strain>
    </source>
</reference>
<dbReference type="Pfam" id="PF04962">
    <property type="entry name" value="KduI"/>
    <property type="match status" value="1"/>
</dbReference>
<dbReference type="InterPro" id="IPR021120">
    <property type="entry name" value="KduI/IolB_isomerase"/>
</dbReference>
<dbReference type="Proteomes" id="UP000824179">
    <property type="component" value="Unassembled WGS sequence"/>
</dbReference>
<feature type="binding site" evidence="6">
    <location>
        <position position="207"/>
    </location>
    <ligand>
        <name>Zn(2+)</name>
        <dbReference type="ChEBI" id="CHEBI:29105"/>
    </ligand>
</feature>
<keyword evidence="4 6" id="KW-0862">Zinc</keyword>
<evidence type="ECO:0000256" key="3">
    <source>
        <dbReference type="ARBA" id="ARBA00022723"/>
    </source>
</evidence>
<dbReference type="GO" id="GO:0045490">
    <property type="term" value="P:pectin catabolic process"/>
    <property type="evidence" value="ECO:0007669"/>
    <property type="project" value="UniProtKB-UniRule"/>
</dbReference>
<dbReference type="EMBL" id="DVHB01000075">
    <property type="protein sequence ID" value="HIR39614.1"/>
    <property type="molecule type" value="Genomic_DNA"/>
</dbReference>
<dbReference type="GO" id="GO:0042840">
    <property type="term" value="P:D-glucuronate catabolic process"/>
    <property type="evidence" value="ECO:0007669"/>
    <property type="project" value="TreeGrafter"/>
</dbReference>
<organism evidence="7 8">
    <name type="scientific">Candidatus Coproplasma stercoripullorum</name>
    <dbReference type="NCBI Taxonomy" id="2840751"/>
    <lineage>
        <taxon>Bacteria</taxon>
        <taxon>Bacillati</taxon>
        <taxon>Bacillota</taxon>
        <taxon>Clostridia</taxon>
        <taxon>Eubacteriales</taxon>
        <taxon>Candidatus Coproplasma</taxon>
    </lineage>
</organism>
<dbReference type="InterPro" id="IPR027449">
    <property type="entry name" value="KduI_N"/>
</dbReference>
<sequence>MKFDIRYANHPDDSKHYDTKELREKYLIEKLFAEDDILLTYSHQDRIIAGGAMPVKEKLSLGTFKELATNFFLERREMGVINIGGAGTITLDGKVYNIGFKEGIYIGMGTKEVTFASDDPSKPAKFYLNSSPAHKSYPTVKITKPVEGVPAPEGTAYCIQRHLGTVEGMNKRTINQFIIGGVCQSCQLSMGMTELDVGSAWNTLPSHTHERRMEVYMYFELPETEAVFHLMGTPQETRHIVMHNEQAVISPSWSIHTGVGTMNYTFIWGMCGENQTYDDMDNIATKDLR</sequence>
<dbReference type="AlphaFoldDB" id="A0A9D1DBT0"/>
<comment type="pathway">
    <text evidence="6">Glycan metabolism; pectin degradation; 2-dehydro-3-deoxy-D-gluconate from pectin: step 4/5.</text>
</comment>
<dbReference type="NCBIfam" id="NF002091">
    <property type="entry name" value="PRK00924.1"/>
    <property type="match status" value="1"/>
</dbReference>
<comment type="function">
    <text evidence="6">Catalyzes the isomerization of 5-dehydro-4-deoxy-D-glucuronate to 3-deoxy-D-glycero-2,5-hexodiulosonate.</text>
</comment>
<dbReference type="InterPro" id="IPR014710">
    <property type="entry name" value="RmlC-like_jellyroll"/>
</dbReference>
<dbReference type="PIRSF" id="PIRSF006625">
    <property type="entry name" value="KduI"/>
    <property type="match status" value="1"/>
</dbReference>
<dbReference type="PANTHER" id="PTHR38461:SF1">
    <property type="entry name" value="4-DEOXY-L-THREO-5-HEXOSULOSE-URONATE KETOL-ISOMERASE"/>
    <property type="match status" value="1"/>
</dbReference>
<dbReference type="Gene3D" id="2.60.120.10">
    <property type="entry name" value="Jelly Rolls"/>
    <property type="match status" value="1"/>
</dbReference>
<dbReference type="GO" id="GO:0019698">
    <property type="term" value="P:D-galacturonate catabolic process"/>
    <property type="evidence" value="ECO:0007669"/>
    <property type="project" value="TreeGrafter"/>
</dbReference>
<dbReference type="GO" id="GO:0008270">
    <property type="term" value="F:zinc ion binding"/>
    <property type="evidence" value="ECO:0007669"/>
    <property type="project" value="UniProtKB-UniRule"/>
</dbReference>
<dbReference type="CDD" id="cd20294">
    <property type="entry name" value="cupin_KduI_N"/>
    <property type="match status" value="1"/>
</dbReference>
<dbReference type="Gene3D" id="2.60.120.520">
    <property type="entry name" value="pectin degrading enzyme 5-keto 4- deoxyuronate isomerase, domain 1"/>
    <property type="match status" value="1"/>
</dbReference>
<keyword evidence="3 6" id="KW-0479">Metal-binding</keyword>
<protein>
    <recommendedName>
        <fullName evidence="6">4-deoxy-L-threo-5-hexosulose-uronate ketol-isomerase</fullName>
        <ecNumber evidence="6">5.3.1.17</ecNumber>
    </recommendedName>
    <alternativeName>
        <fullName evidence="6">5-keto-4-deoxyuronate isomerase</fullName>
    </alternativeName>
    <alternativeName>
        <fullName evidence="6">DKI isomerase</fullName>
    </alternativeName>
</protein>
<evidence type="ECO:0000313" key="7">
    <source>
        <dbReference type="EMBL" id="HIR39614.1"/>
    </source>
</evidence>
<evidence type="ECO:0000256" key="6">
    <source>
        <dbReference type="HAMAP-Rule" id="MF_00687"/>
    </source>
</evidence>
<evidence type="ECO:0000256" key="1">
    <source>
        <dbReference type="ARBA" id="ARBA00000552"/>
    </source>
</evidence>
<comment type="catalytic activity">
    <reaction evidence="1 6">
        <text>5-dehydro-4-deoxy-D-glucuronate = 3-deoxy-D-glycero-2,5-hexodiulosonate</text>
        <dbReference type="Rhea" id="RHEA:23896"/>
        <dbReference type="ChEBI" id="CHEBI:17117"/>
        <dbReference type="ChEBI" id="CHEBI:29071"/>
        <dbReference type="EC" id="5.3.1.17"/>
    </reaction>
</comment>
<comment type="cofactor">
    <cofactor evidence="6">
        <name>Zn(2+)</name>
        <dbReference type="ChEBI" id="CHEBI:29105"/>
    </cofactor>
    <text evidence="6">Binds 1 zinc ion per subunit.</text>
</comment>
<feature type="binding site" evidence="6">
    <location>
        <position position="256"/>
    </location>
    <ligand>
        <name>Zn(2+)</name>
        <dbReference type="ChEBI" id="CHEBI:29105"/>
    </ligand>
</feature>
<evidence type="ECO:0000256" key="5">
    <source>
        <dbReference type="ARBA" id="ARBA00023235"/>
    </source>
</evidence>
<feature type="binding site" evidence="6">
    <location>
        <position position="209"/>
    </location>
    <ligand>
        <name>Zn(2+)</name>
        <dbReference type="ChEBI" id="CHEBI:29105"/>
    </ligand>
</feature>
<gene>
    <name evidence="6 7" type="primary">kduI</name>
    <name evidence="7" type="ORF">IAB90_04435</name>
</gene>
<evidence type="ECO:0000256" key="4">
    <source>
        <dbReference type="ARBA" id="ARBA00022833"/>
    </source>
</evidence>
<dbReference type="CDD" id="cd20491">
    <property type="entry name" value="cupin_KduI_C"/>
    <property type="match status" value="1"/>
</dbReference>
<dbReference type="InterPro" id="IPR007045">
    <property type="entry name" value="KduI"/>
</dbReference>
<proteinExistence type="inferred from homology"/>
<comment type="similarity">
    <text evidence="2 6">Belongs to the KduI family.</text>
</comment>
<evidence type="ECO:0000313" key="8">
    <source>
        <dbReference type="Proteomes" id="UP000824179"/>
    </source>
</evidence>
<dbReference type="EC" id="5.3.1.17" evidence="6"/>
<evidence type="ECO:0000256" key="2">
    <source>
        <dbReference type="ARBA" id="ARBA00008086"/>
    </source>
</evidence>
<reference evidence="7" key="1">
    <citation type="submission" date="2020-10" db="EMBL/GenBank/DDBJ databases">
        <authorList>
            <person name="Gilroy R."/>
        </authorList>
    </citation>
    <scope>NUCLEOTIDE SEQUENCE</scope>
    <source>
        <strain evidence="7">ChiW25-3613</strain>
    </source>
</reference>
<dbReference type="InterPro" id="IPR011051">
    <property type="entry name" value="RmlC_Cupin_sf"/>
</dbReference>
<dbReference type="GO" id="GO:0008697">
    <property type="term" value="F:4-deoxy-L-threo-5-hexosulose-uronate ketol-isomerase activity"/>
    <property type="evidence" value="ECO:0007669"/>
    <property type="project" value="UniProtKB-UniRule"/>
</dbReference>
<name>A0A9D1DBT0_9FIRM</name>
<dbReference type="SUPFAM" id="SSF51182">
    <property type="entry name" value="RmlC-like cupins"/>
    <property type="match status" value="1"/>
</dbReference>
<keyword evidence="5 6" id="KW-0413">Isomerase</keyword>
<feature type="binding site" evidence="6">
    <location>
        <position position="214"/>
    </location>
    <ligand>
        <name>Zn(2+)</name>
        <dbReference type="ChEBI" id="CHEBI:29105"/>
    </ligand>
</feature>
<comment type="caution">
    <text evidence="7">The sequence shown here is derived from an EMBL/GenBank/DDBJ whole genome shotgun (WGS) entry which is preliminary data.</text>
</comment>
<accession>A0A9D1DBT0</accession>
<dbReference type="HAMAP" id="MF_00687">
    <property type="entry name" value="KduI"/>
    <property type="match status" value="1"/>
</dbReference>
<dbReference type="PANTHER" id="PTHR38461">
    <property type="entry name" value="4-DEOXY-L-THREO-5-HEXOSULOSE-URONATE KETOL-ISOMERASE"/>
    <property type="match status" value="1"/>
</dbReference>